<keyword evidence="4 11" id="KW-0547">Nucleotide-binding</keyword>
<gene>
    <name evidence="11" type="primary">queC</name>
    <name evidence="12" type="ORF">HDF12_001272</name>
</gene>
<dbReference type="CDD" id="cd01995">
    <property type="entry name" value="QueC-like"/>
    <property type="match status" value="1"/>
</dbReference>
<dbReference type="InterPro" id="IPR014729">
    <property type="entry name" value="Rossmann-like_a/b/a_fold"/>
</dbReference>
<dbReference type="GO" id="GO:0005524">
    <property type="term" value="F:ATP binding"/>
    <property type="evidence" value="ECO:0007669"/>
    <property type="project" value="UniProtKB-UniRule"/>
</dbReference>
<comment type="cofactor">
    <cofactor evidence="11">
        <name>Zn(2+)</name>
        <dbReference type="ChEBI" id="CHEBI:29105"/>
    </cofactor>
    <text evidence="11">Binds 1 zinc ion per subunit.</text>
</comment>
<dbReference type="AlphaFoldDB" id="A0A7Y9T287"/>
<keyword evidence="6 11" id="KW-0862">Zinc</keyword>
<evidence type="ECO:0000256" key="7">
    <source>
        <dbReference type="ARBA" id="ARBA00022840"/>
    </source>
</evidence>
<comment type="similarity">
    <text evidence="8 11">Belongs to the QueC family.</text>
</comment>
<dbReference type="Gene3D" id="3.40.50.620">
    <property type="entry name" value="HUPs"/>
    <property type="match status" value="1"/>
</dbReference>
<accession>A0A7Y9T287</accession>
<keyword evidence="2 11" id="KW-0436">Ligase</keyword>
<keyword evidence="3 11" id="KW-0479">Metal-binding</keyword>
<dbReference type="InterPro" id="IPR018317">
    <property type="entry name" value="QueC"/>
</dbReference>
<evidence type="ECO:0000256" key="6">
    <source>
        <dbReference type="ARBA" id="ARBA00022833"/>
    </source>
</evidence>
<dbReference type="GO" id="GO:0008270">
    <property type="term" value="F:zinc ion binding"/>
    <property type="evidence" value="ECO:0007669"/>
    <property type="project" value="UniProtKB-UniRule"/>
</dbReference>
<dbReference type="PANTHER" id="PTHR42914">
    <property type="entry name" value="7-CYANO-7-DEAZAGUANINE SYNTHASE"/>
    <property type="match status" value="1"/>
</dbReference>
<evidence type="ECO:0000256" key="10">
    <source>
        <dbReference type="ARBA" id="ARBA00047890"/>
    </source>
</evidence>
<keyword evidence="7 11" id="KW-0067">ATP-binding</keyword>
<dbReference type="SUPFAM" id="SSF52402">
    <property type="entry name" value="Adenine nucleotide alpha hydrolases-like"/>
    <property type="match status" value="1"/>
</dbReference>
<reference evidence="12 13" key="1">
    <citation type="submission" date="2020-07" db="EMBL/GenBank/DDBJ databases">
        <title>Genomic Encyclopedia of Type Strains, Phase IV (KMG-V): Genome sequencing to study the core and pangenomes of soil and plant-associated prokaryotes.</title>
        <authorList>
            <person name="Whitman W."/>
        </authorList>
    </citation>
    <scope>NUCLEOTIDE SEQUENCE [LARGE SCALE GENOMIC DNA]</scope>
    <source>
        <strain evidence="12 13">M8UP30</strain>
    </source>
</reference>
<dbReference type="GO" id="GO:0008616">
    <property type="term" value="P:tRNA queuosine(34) biosynthetic process"/>
    <property type="evidence" value="ECO:0007669"/>
    <property type="project" value="UniProtKB-UniRule"/>
</dbReference>
<comment type="catalytic activity">
    <reaction evidence="10 11">
        <text>7-carboxy-7-carbaguanine + NH4(+) + 2 ATP = 7-cyano-7-carbaguanine + 2 AMP + 2 diphosphate + 2 H(+)</text>
        <dbReference type="Rhea" id="RHEA:27982"/>
        <dbReference type="ChEBI" id="CHEBI:15378"/>
        <dbReference type="ChEBI" id="CHEBI:28938"/>
        <dbReference type="ChEBI" id="CHEBI:30616"/>
        <dbReference type="ChEBI" id="CHEBI:33019"/>
        <dbReference type="ChEBI" id="CHEBI:45075"/>
        <dbReference type="ChEBI" id="CHEBI:61036"/>
        <dbReference type="ChEBI" id="CHEBI:456215"/>
        <dbReference type="EC" id="6.3.4.20"/>
    </reaction>
</comment>
<sequence length="231" mass="25050">MTKDEQGRPRAVLCLSGGMDSSVCAALTARDYDVFALHFSYGQRTESRELHSAQEVARIVGVKELLHLKIDLFRRIGGSALTDASIAVPAAGEEATIGNEVPITYVPFRNAHFLSAAVSWAEVLGAKKVFIGAVEQDSSGYPDCRPAYYEAFNQLIRMGTKDGQIQVVTPLIQMRKSEIVRLGVELGAPFHVSWSCYSGETEACGVCESCVLRLRAFRDAGAVDPISYAVA</sequence>
<proteinExistence type="inferred from homology"/>
<dbReference type="Pfam" id="PF06508">
    <property type="entry name" value="QueC"/>
    <property type="match status" value="1"/>
</dbReference>
<feature type="binding site" evidence="11">
    <location>
        <position position="207"/>
    </location>
    <ligand>
        <name>Zn(2+)</name>
        <dbReference type="ChEBI" id="CHEBI:29105"/>
    </ligand>
</feature>
<dbReference type="HAMAP" id="MF_01633">
    <property type="entry name" value="QueC"/>
    <property type="match status" value="1"/>
</dbReference>
<evidence type="ECO:0000256" key="5">
    <source>
        <dbReference type="ARBA" id="ARBA00022785"/>
    </source>
</evidence>
<dbReference type="UniPathway" id="UPA00391"/>
<organism evidence="12 13">
    <name type="scientific">Tunturiibacter lichenicola</name>
    <dbReference type="NCBI Taxonomy" id="2051959"/>
    <lineage>
        <taxon>Bacteria</taxon>
        <taxon>Pseudomonadati</taxon>
        <taxon>Acidobacteriota</taxon>
        <taxon>Terriglobia</taxon>
        <taxon>Terriglobales</taxon>
        <taxon>Acidobacteriaceae</taxon>
        <taxon>Tunturiibacter</taxon>
    </lineage>
</organism>
<feature type="binding site" evidence="11">
    <location>
        <position position="204"/>
    </location>
    <ligand>
        <name>Zn(2+)</name>
        <dbReference type="ChEBI" id="CHEBI:29105"/>
    </ligand>
</feature>
<comment type="caution">
    <text evidence="12">The sequence shown here is derived from an EMBL/GenBank/DDBJ whole genome shotgun (WGS) entry which is preliminary data.</text>
</comment>
<keyword evidence="5 11" id="KW-0671">Queuosine biosynthesis</keyword>
<comment type="pathway">
    <text evidence="1 11">Purine metabolism; 7-cyano-7-deazaguanine biosynthesis.</text>
</comment>
<evidence type="ECO:0000256" key="1">
    <source>
        <dbReference type="ARBA" id="ARBA00005061"/>
    </source>
</evidence>
<dbReference type="PANTHER" id="PTHR42914:SF1">
    <property type="entry name" value="7-CYANO-7-DEAZAGUANINE SYNTHASE"/>
    <property type="match status" value="1"/>
</dbReference>
<evidence type="ECO:0000256" key="4">
    <source>
        <dbReference type="ARBA" id="ARBA00022741"/>
    </source>
</evidence>
<dbReference type="EMBL" id="JACCCV010000001">
    <property type="protein sequence ID" value="NYF50907.1"/>
    <property type="molecule type" value="Genomic_DNA"/>
</dbReference>
<comment type="function">
    <text evidence="11">Catalyzes the ATP-dependent conversion of 7-carboxy-7-deazaguanine (CDG) to 7-cyano-7-deazaguanine (preQ(0)).</text>
</comment>
<evidence type="ECO:0000256" key="11">
    <source>
        <dbReference type="HAMAP-Rule" id="MF_01633"/>
    </source>
</evidence>
<dbReference type="PIRSF" id="PIRSF006293">
    <property type="entry name" value="ExsB"/>
    <property type="match status" value="1"/>
</dbReference>
<feature type="binding site" evidence="11">
    <location>
        <position position="196"/>
    </location>
    <ligand>
        <name>Zn(2+)</name>
        <dbReference type="ChEBI" id="CHEBI:29105"/>
    </ligand>
</feature>
<evidence type="ECO:0000256" key="2">
    <source>
        <dbReference type="ARBA" id="ARBA00022598"/>
    </source>
</evidence>
<dbReference type="NCBIfam" id="TIGR00364">
    <property type="entry name" value="7-cyano-7-deazaguanine synthase QueC"/>
    <property type="match status" value="1"/>
</dbReference>
<feature type="binding site" evidence="11">
    <location>
        <begin position="15"/>
        <end position="25"/>
    </location>
    <ligand>
        <name>ATP</name>
        <dbReference type="ChEBI" id="CHEBI:30616"/>
    </ligand>
</feature>
<evidence type="ECO:0000256" key="8">
    <source>
        <dbReference type="ARBA" id="ARBA00037993"/>
    </source>
</evidence>
<dbReference type="GO" id="GO:0016879">
    <property type="term" value="F:ligase activity, forming carbon-nitrogen bonds"/>
    <property type="evidence" value="ECO:0007669"/>
    <property type="project" value="UniProtKB-UniRule"/>
</dbReference>
<feature type="binding site" evidence="11">
    <location>
        <position position="210"/>
    </location>
    <ligand>
        <name>Zn(2+)</name>
        <dbReference type="ChEBI" id="CHEBI:29105"/>
    </ligand>
</feature>
<evidence type="ECO:0000313" key="12">
    <source>
        <dbReference type="EMBL" id="NYF50907.1"/>
    </source>
</evidence>
<evidence type="ECO:0000256" key="3">
    <source>
        <dbReference type="ARBA" id="ARBA00022723"/>
    </source>
</evidence>
<evidence type="ECO:0000313" key="13">
    <source>
        <dbReference type="Proteomes" id="UP000534186"/>
    </source>
</evidence>
<dbReference type="EC" id="6.3.4.20" evidence="9 11"/>
<evidence type="ECO:0000256" key="9">
    <source>
        <dbReference type="ARBA" id="ARBA00039149"/>
    </source>
</evidence>
<protein>
    <recommendedName>
        <fullName evidence="9 11">7-cyano-7-deazaguanine synthase</fullName>
        <ecNumber evidence="9 11">6.3.4.20</ecNumber>
    </recommendedName>
    <alternativeName>
        <fullName evidence="11">7-cyano-7-carbaguanine synthase</fullName>
    </alternativeName>
    <alternativeName>
        <fullName evidence="11">PreQ(0) synthase</fullName>
    </alternativeName>
    <alternativeName>
        <fullName evidence="11">Queuosine biosynthesis protein QueC</fullName>
    </alternativeName>
</protein>
<name>A0A7Y9T287_9BACT</name>
<dbReference type="Proteomes" id="UP000534186">
    <property type="component" value="Unassembled WGS sequence"/>
</dbReference>